<name>A0A0F9CV12_9ZZZZ</name>
<accession>A0A0F9CV12</accession>
<reference evidence="1" key="1">
    <citation type="journal article" date="2015" name="Nature">
        <title>Complex archaea that bridge the gap between prokaryotes and eukaryotes.</title>
        <authorList>
            <person name="Spang A."/>
            <person name="Saw J.H."/>
            <person name="Jorgensen S.L."/>
            <person name="Zaremba-Niedzwiedzka K."/>
            <person name="Martijn J."/>
            <person name="Lind A.E."/>
            <person name="van Eijk R."/>
            <person name="Schleper C."/>
            <person name="Guy L."/>
            <person name="Ettema T.J."/>
        </authorList>
    </citation>
    <scope>NUCLEOTIDE SEQUENCE</scope>
</reference>
<protein>
    <submittedName>
        <fullName evidence="1">Uncharacterized protein</fullName>
    </submittedName>
</protein>
<evidence type="ECO:0000313" key="1">
    <source>
        <dbReference type="EMBL" id="KKL03698.1"/>
    </source>
</evidence>
<dbReference type="EMBL" id="LAZR01044826">
    <property type="protein sequence ID" value="KKL03698.1"/>
    <property type="molecule type" value="Genomic_DNA"/>
</dbReference>
<proteinExistence type="predicted"/>
<dbReference type="AlphaFoldDB" id="A0A0F9CV12"/>
<feature type="non-terminal residue" evidence="1">
    <location>
        <position position="106"/>
    </location>
</feature>
<comment type="caution">
    <text evidence="1">The sequence shown here is derived from an EMBL/GenBank/DDBJ whole genome shotgun (WGS) entry which is preliminary data.</text>
</comment>
<sequence>MKAIQDEHTPGPWGVAPNGKQVLAPHVIQRDNVLVRKLSGATPEQVEANARLIVAARNAAFRANAKNPIAAAEALPELLEVLKELEALRKMPHPSGDLNAAVAYRQ</sequence>
<gene>
    <name evidence="1" type="ORF">LCGC14_2623480</name>
</gene>
<organism evidence="1">
    <name type="scientific">marine sediment metagenome</name>
    <dbReference type="NCBI Taxonomy" id="412755"/>
    <lineage>
        <taxon>unclassified sequences</taxon>
        <taxon>metagenomes</taxon>
        <taxon>ecological metagenomes</taxon>
    </lineage>
</organism>